<organism evidence="3 4">
    <name type="scientific">Aurantiacibacter xanthus</name>
    <dbReference type="NCBI Taxonomy" id="1784712"/>
    <lineage>
        <taxon>Bacteria</taxon>
        <taxon>Pseudomonadati</taxon>
        <taxon>Pseudomonadota</taxon>
        <taxon>Alphaproteobacteria</taxon>
        <taxon>Sphingomonadales</taxon>
        <taxon>Erythrobacteraceae</taxon>
        <taxon>Aurantiacibacter</taxon>
    </lineage>
</organism>
<reference evidence="3 4" key="1">
    <citation type="submission" date="2018-08" db="EMBL/GenBank/DDBJ databases">
        <title>Erythrobacter zhengii sp.nov., a bacterium isolated from deep-sea sediment.</title>
        <authorList>
            <person name="Fang C."/>
            <person name="Wu Y.-H."/>
            <person name="Sun C."/>
            <person name="Wang H."/>
            <person name="Cheng H."/>
            <person name="Meng F.-X."/>
            <person name="Wang C.-S."/>
            <person name="Xu X.-W."/>
        </authorList>
    </citation>
    <scope>NUCLEOTIDE SEQUENCE [LARGE SCALE GENOMIC DNA]</scope>
    <source>
        <strain evidence="3 4">CCTCC AB 2015396</strain>
    </source>
</reference>
<accession>A0A3A1PD64</accession>
<dbReference type="InterPro" id="IPR012422">
    <property type="entry name" value="Cyt_c_oxidase_su4_bac-aa3"/>
</dbReference>
<dbReference type="SUPFAM" id="SSF81469">
    <property type="entry name" value="Bacterial aa3 type cytochrome c oxidase subunit IV"/>
    <property type="match status" value="1"/>
</dbReference>
<keyword evidence="1" id="KW-0472">Membrane</keyword>
<name>A0A3A1PD64_9SPHN</name>
<evidence type="ECO:0000256" key="1">
    <source>
        <dbReference type="SAM" id="Phobius"/>
    </source>
</evidence>
<feature type="domain" description="Cytochrome c oxidase subunit IV bacterial aa3 type" evidence="2">
    <location>
        <begin position="11"/>
        <end position="37"/>
    </location>
</feature>
<dbReference type="Pfam" id="PF07835">
    <property type="entry name" value="COX4_pro_2"/>
    <property type="match status" value="1"/>
</dbReference>
<comment type="caution">
    <text evidence="3">The sequence shown here is derived from an EMBL/GenBank/DDBJ whole genome shotgun (WGS) entry which is preliminary data.</text>
</comment>
<dbReference type="EMBL" id="QXFM01000020">
    <property type="protein sequence ID" value="RIV91507.1"/>
    <property type="molecule type" value="Genomic_DNA"/>
</dbReference>
<proteinExistence type="predicted"/>
<dbReference type="InterPro" id="IPR036596">
    <property type="entry name" value="Cyt-C_aa3_sf"/>
</dbReference>
<keyword evidence="4" id="KW-1185">Reference proteome</keyword>
<evidence type="ECO:0000313" key="3">
    <source>
        <dbReference type="EMBL" id="RIV91507.1"/>
    </source>
</evidence>
<keyword evidence="1" id="KW-0812">Transmembrane</keyword>
<dbReference type="Gene3D" id="1.20.5.160">
    <property type="entry name" value="Bacterial aa3 type cytochrome c oxidase subunit IV"/>
    <property type="match status" value="1"/>
</dbReference>
<dbReference type="Proteomes" id="UP000265366">
    <property type="component" value="Unassembled WGS sequence"/>
</dbReference>
<keyword evidence="1" id="KW-1133">Transmembrane helix</keyword>
<evidence type="ECO:0000259" key="2">
    <source>
        <dbReference type="Pfam" id="PF07835"/>
    </source>
</evidence>
<protein>
    <submittedName>
        <fullName evidence="3">Aa3-type cytochrome c oxidase subunit IV</fullName>
    </submittedName>
</protein>
<evidence type="ECO:0000313" key="4">
    <source>
        <dbReference type="Proteomes" id="UP000265366"/>
    </source>
</evidence>
<gene>
    <name evidence="3" type="ORF">D2V17_02960</name>
</gene>
<sequence length="40" mass="4388">MAQQQDLNDARETYAGFIGMLKWTVPLLAVIVAIVVILVS</sequence>
<feature type="transmembrane region" description="Helical" evidence="1">
    <location>
        <begin position="20"/>
        <end position="39"/>
    </location>
</feature>
<dbReference type="RefSeq" id="WP_119591642.1">
    <property type="nucleotide sequence ID" value="NZ_QXFM01000020.1"/>
</dbReference>
<dbReference type="AlphaFoldDB" id="A0A3A1PD64"/>